<dbReference type="GO" id="GO:0016301">
    <property type="term" value="F:kinase activity"/>
    <property type="evidence" value="ECO:0007669"/>
    <property type="project" value="UniProtKB-KW"/>
</dbReference>
<keyword evidence="1" id="KW-0067">ATP-binding</keyword>
<keyword evidence="1" id="KW-0547">Nucleotide-binding</keyword>
<dbReference type="PANTHER" id="PTHR46060:SF1">
    <property type="entry name" value="MARINER MOS1 TRANSPOSASE-LIKE PROTEIN"/>
    <property type="match status" value="1"/>
</dbReference>
<protein>
    <submittedName>
        <fullName evidence="2">Serine/threonine-protein kinase LATS1</fullName>
    </submittedName>
</protein>
<evidence type="ECO:0000313" key="2">
    <source>
        <dbReference type="EMBL" id="KAI6651310.1"/>
    </source>
</evidence>
<dbReference type="Gene3D" id="3.30.200.20">
    <property type="entry name" value="Phosphorylase Kinase, domain 1"/>
    <property type="match status" value="1"/>
</dbReference>
<feature type="binding site" evidence="1">
    <location>
        <position position="92"/>
    </location>
    <ligand>
        <name>ATP</name>
        <dbReference type="ChEBI" id="CHEBI:30616"/>
    </ligand>
</feature>
<keyword evidence="3" id="KW-1185">Reference proteome</keyword>
<keyword evidence="2" id="KW-0418">Kinase</keyword>
<dbReference type="Proteomes" id="UP001165289">
    <property type="component" value="Unassembled WGS sequence"/>
</dbReference>
<dbReference type="EMBL" id="JAKMXF010000305">
    <property type="protein sequence ID" value="KAI6651310.1"/>
    <property type="molecule type" value="Genomic_DNA"/>
</dbReference>
<dbReference type="InterPro" id="IPR017441">
    <property type="entry name" value="Protein_kinase_ATP_BS"/>
</dbReference>
<organism evidence="2 3">
    <name type="scientific">Oopsacas minuta</name>
    <dbReference type="NCBI Taxonomy" id="111878"/>
    <lineage>
        <taxon>Eukaryota</taxon>
        <taxon>Metazoa</taxon>
        <taxon>Porifera</taxon>
        <taxon>Hexactinellida</taxon>
        <taxon>Hexasterophora</taxon>
        <taxon>Lyssacinosida</taxon>
        <taxon>Leucopsacidae</taxon>
        <taxon>Oopsacas</taxon>
    </lineage>
</organism>
<dbReference type="PROSITE" id="PS00107">
    <property type="entry name" value="PROTEIN_KINASE_ATP"/>
    <property type="match status" value="1"/>
</dbReference>
<accession>A0AAV7JSB5</accession>
<name>A0AAV7JSB5_9METZ</name>
<keyword evidence="2" id="KW-0808">Transferase</keyword>
<evidence type="ECO:0000313" key="3">
    <source>
        <dbReference type="Proteomes" id="UP001165289"/>
    </source>
</evidence>
<sequence>MELHIENVLSLHNEREKRRKRLEIEMEKILLSDEKKIKMRFILCQKESEYLRLKRAKMKRNMFKKIARLGVGAFGEVSLVRKRDTNAMYAMKILRKSDVIRRNQEKDSIIEQRTYIRFRTKLGFALGAIFVELVLVCPNTHLSYSRVCEWAARFRVGRLSVEYDIRPGPEFTVWTDENIARVKSVVDEQRNCTIKEIAHESVISTGSVGRILTIDLQMWKLCAL</sequence>
<dbReference type="InterPro" id="IPR052709">
    <property type="entry name" value="Transposase-MT_Hybrid"/>
</dbReference>
<gene>
    <name evidence="2" type="ORF">LOD99_5276</name>
</gene>
<dbReference type="GO" id="GO:0005524">
    <property type="term" value="F:ATP binding"/>
    <property type="evidence" value="ECO:0007669"/>
    <property type="project" value="UniProtKB-UniRule"/>
</dbReference>
<dbReference type="AlphaFoldDB" id="A0AAV7JSB5"/>
<proteinExistence type="predicted"/>
<comment type="caution">
    <text evidence="2">The sequence shown here is derived from an EMBL/GenBank/DDBJ whole genome shotgun (WGS) entry which is preliminary data.</text>
</comment>
<reference evidence="2 3" key="1">
    <citation type="journal article" date="2023" name="BMC Biol.">
        <title>The compact genome of the sponge Oopsacas minuta (Hexactinellida) is lacking key metazoan core genes.</title>
        <authorList>
            <person name="Santini S."/>
            <person name="Schenkelaars Q."/>
            <person name="Jourda C."/>
            <person name="Duchesne M."/>
            <person name="Belahbib H."/>
            <person name="Rocher C."/>
            <person name="Selva M."/>
            <person name="Riesgo A."/>
            <person name="Vervoort M."/>
            <person name="Leys S.P."/>
            <person name="Kodjabachian L."/>
            <person name="Le Bivic A."/>
            <person name="Borchiellini C."/>
            <person name="Claverie J.M."/>
            <person name="Renard E."/>
        </authorList>
    </citation>
    <scope>NUCLEOTIDE SEQUENCE [LARGE SCALE GENOMIC DNA]</scope>
    <source>
        <strain evidence="2">SPO-2</strain>
    </source>
</reference>
<dbReference type="SUPFAM" id="SSF56112">
    <property type="entry name" value="Protein kinase-like (PK-like)"/>
    <property type="match status" value="1"/>
</dbReference>
<dbReference type="PANTHER" id="PTHR46060">
    <property type="entry name" value="MARINER MOS1 TRANSPOSASE-LIKE PROTEIN"/>
    <property type="match status" value="1"/>
</dbReference>
<dbReference type="InterPro" id="IPR011009">
    <property type="entry name" value="Kinase-like_dom_sf"/>
</dbReference>
<evidence type="ECO:0000256" key="1">
    <source>
        <dbReference type="PROSITE-ProRule" id="PRU10141"/>
    </source>
</evidence>